<dbReference type="EnsemblMetazoa" id="PHUM527190-RA">
    <property type="protein sequence ID" value="PHUM527190-PA"/>
    <property type="gene ID" value="PHUM527190"/>
</dbReference>
<feature type="compositionally biased region" description="Polar residues" evidence="1">
    <location>
        <begin position="939"/>
        <end position="953"/>
    </location>
</feature>
<feature type="region of interest" description="Disordered" evidence="1">
    <location>
        <begin position="1741"/>
        <end position="1764"/>
    </location>
</feature>
<evidence type="ECO:0000313" key="2">
    <source>
        <dbReference type="EMBL" id="EEB18672.1"/>
    </source>
</evidence>
<dbReference type="RefSeq" id="XP_002431410.1">
    <property type="nucleotide sequence ID" value="XM_002431365.1"/>
</dbReference>
<dbReference type="CTD" id="8234999"/>
<dbReference type="VEuPathDB" id="VectorBase:PHUM527190"/>
<reference evidence="2" key="1">
    <citation type="submission" date="2007-04" db="EMBL/GenBank/DDBJ databases">
        <title>Annotation of Pediculus humanus corporis strain USDA.</title>
        <authorList>
            <person name="Kirkness E."/>
            <person name="Hannick L."/>
            <person name="Hass B."/>
            <person name="Bruggner R."/>
            <person name="Lawson D."/>
            <person name="Bidwell S."/>
            <person name="Joardar V."/>
            <person name="Caler E."/>
            <person name="Walenz B."/>
            <person name="Inman J."/>
            <person name="Schobel S."/>
            <person name="Galinsky K."/>
            <person name="Amedeo P."/>
            <person name="Strausberg R."/>
        </authorList>
    </citation>
    <scope>NUCLEOTIDE SEQUENCE</scope>
    <source>
        <strain evidence="2">USDA</strain>
    </source>
</reference>
<sequence>MTHVAQRNNHVLQMLKRLKETLENDKKKYADKVNVLVMTWERIAASAKEQRPLAAICIVEKMYKDTLNIMLQGEWPKMSPVSKTHLMQMLNRCRTDLCKEMPWLNKKFKKLVELVNDPWTLPSLERILHKDPSPATPEQIIEFCESERGLLIVTRLTMLCSNRCEKVAIKLAEACFGVLSNGNVALMSFFTINEYNFIFDIYLCLLYKYKKLECIINALKSVSINNGYYLVVRLKKRSDIHEQKIWKFSHQVAAVASRYFVTISMLSRTIPNSNHLKNLINEWLSTCNPAENDIDNEVRKVMQPAETSEHIYLMAEVLTELSQKLGNQTYSSLIMELYIRALTADINYLERVKLQNDKDQMTAYEKHLASKFLALADLVKDHSGVRREFVLTAFSIHPSTEIYQRVEEEAVASGKLSPHSTSQESLEVGVLSEGLSSLSSEETEGKETTTDYSVNNDSQDSGAFVEISNRCALHLPYDGVGPEGELCFQCGDFTGTPTSQKSVDREQKKKERSLDALILIKGSTVTESLNYDVLSAPSQVLEAEKLGLSPQVCADLVTLLGSNRYHLLTWVLEWGELSSRCLRYMDEADTIKSGKKELKFLEIDYNQYKDWPENDDDEADCIEKGYEQWLEDENTETDFDTDSKRSNTDDSEELLIKTALKRSQKQMGRYAESSSDSEDSRSRPRNRKRGRPRKRLKSFSDSGSVSDSLGSDGQKQKRSKKSRAKSKDLRKTLGRLKILEMANNSNTLSSSNDCFSSEIVASKIYGLPAAANNAQSNQAVLKSLRAFRPNAHKTKGDELVESVNENCYNSNTLGGKMILNNKNTVFDCNDNKFITQNERFSFGGKDMELHFRTGGVQTKKYNDMIRTIKEDLISVSNIPNVTNNATVNVVHVHDSQGVEGSQNVQSSAVTTQTTTVTSSTVSRNTTLTSSTSKPKTEGESQGSRKPPTSSQPLNQNAIVNYLSTPVTTNASVLSSALTRVTPISRSGTTYVTTNQILSATGVRPGGSKIIGQPQYMAIVNRTSLNQSNLTGPAQNTDCQNTTNSVVGFITTSNSLKNSTQSFAITQPARAPVQTARVVTVPGVDATRVVVESDRPNVILGKSFGVQNIRDGMSPVFNHVTTGSNSVTQVRKIEESNSNVTRSNAALNSTPDVSVQGVSNSRSSLENSNLTQSNIPSKVDATKTKPSNETTMLSVISGSNVNYINTSKANTLRIASDGDGHFLTRNNTVAKNSVVTNLLTNQVPQTFRVNNAKAPHTVILQKNLPATNRNTLVSDASSTKRNVSVVKAQTTNNSTEKVVIEQEDVSTHPAFINSVSGVAPITLELKNVGPVGTPTTNAFNNRSYISSNAISNKLPFNEVVRIVPSGSGLNQSAQSLENVELNTSTAATSQNSIGESGDVIAIINSSPSVKLDSSSVMPNRNILATVLKRNPMGNVLSPITSSTSQYLVPNSRNSIHVSNQGDGVQNVMISQNSNSSTIHYTVVNPLQQDIQPGNASSSSNDMMAKQNNFETPQTVISSLLNQMENSDFSGESLPAGVGTNNGNNTESPQDLNAGNQQQIGLESKKMNKSNSSPSTVQTESAFIKKQVLNNQKITILVQNNEGDGEKSENTSTNKFNELLFRDDQKTCITFRAIKRTISDENGSDESPPPPKKKKNGSSDSLNNGSNGDSPHQSPANSSHSDNNNKTDGNSSESLCQYLVLEAVNDPAGTLPKFNQAFGKSYQVKMPQAIKSTDDVTDAVPAEEEIFDDGELEKSDGKLSDDSRASSLTVLNQVPVTETPRESSNTFEEIVQKPVKSVYIDKEVKLNMQEGSSGKVNEGAALESANISTIHMTEVQHQQQQQQPQQQQQQTNFNNYSNAPKVARSSVVQQLLRKVPTTGPSTLQAVNSINTVTTKQLKTQDAVSGSTFIYTTETRAQSQIVIQRAVGRINTPTISQVAPIIYTQNPGDQTAAPTQTLLLAAVPTGTRGVAPGTQLLRIPSSSGVWKMASSVNPPKIVQLKPTQNLVLQNNQDQNLLLQSGQPLLLHHLTSLPIKPISVVASTTKTNPTVKMDVKNDLNMDPGKMCSLPLEVDQTTLKNDTTSPSASVSEHETVSLMKDIKEFENVFEETKLKFEMEEQQGNCLPDIENVSTSKNPLPPQVNVQTGGTNTQPVQQTVLVQPQLMLHKPQMIITSAVPNQQTIFTQKVDSKPLTMEKEPEKRLILTANPKLSIDDSSSSHVAVAYVSRSTPTSANVQKPLVVVTNYAQPSTSPAPSITSQNSSSPNSGVSSVSYSGSGSSSCKTPPKSKSRNVKTVVNPSKSPPVAKPQQKPQEDANTAQKIYAILEEYAVQLRNSPDMNNRPAPRRRSNPPTSTNSKRKKTVCKNKESFSDGDDTNFVEDSTEPLPSSEDSSSGVTVLQVCVSSSH</sequence>
<feature type="compositionally biased region" description="Polar residues" evidence="1">
    <location>
        <begin position="1537"/>
        <end position="1552"/>
    </location>
</feature>
<feature type="compositionally biased region" description="Low complexity" evidence="1">
    <location>
        <begin position="2249"/>
        <end position="2281"/>
    </location>
</feature>
<reference evidence="2" key="2">
    <citation type="submission" date="2007-04" db="EMBL/GenBank/DDBJ databases">
        <title>The genome of the human body louse.</title>
        <authorList>
            <consortium name="The Human Body Louse Genome Consortium"/>
            <person name="Kirkness E."/>
            <person name="Walenz B."/>
            <person name="Hass B."/>
            <person name="Bruggner R."/>
            <person name="Strausberg R."/>
        </authorList>
    </citation>
    <scope>NUCLEOTIDE SEQUENCE</scope>
    <source>
        <strain evidence="2">USDA</strain>
    </source>
</reference>
<feature type="region of interest" description="Disordered" evidence="1">
    <location>
        <begin position="2245"/>
        <end position="2313"/>
    </location>
</feature>
<feature type="compositionally biased region" description="Low complexity" evidence="1">
    <location>
        <begin position="699"/>
        <end position="713"/>
    </location>
</feature>
<feature type="compositionally biased region" description="Polar residues" evidence="1">
    <location>
        <begin position="2381"/>
        <end position="2393"/>
    </location>
</feature>
<feature type="compositionally biased region" description="Polar residues" evidence="1">
    <location>
        <begin position="1669"/>
        <end position="1689"/>
    </location>
</feature>
<reference evidence="3" key="3">
    <citation type="submission" date="2020-05" db="UniProtKB">
        <authorList>
            <consortium name="EnsemblMetazoa"/>
        </authorList>
    </citation>
    <scope>IDENTIFICATION</scope>
    <source>
        <strain evidence="3">USDA</strain>
    </source>
</reference>
<feature type="compositionally biased region" description="Basic residues" evidence="1">
    <location>
        <begin position="683"/>
        <end position="697"/>
    </location>
</feature>
<feature type="compositionally biased region" description="Acidic residues" evidence="1">
    <location>
        <begin position="2367"/>
        <end position="2379"/>
    </location>
</feature>
<feature type="region of interest" description="Disordered" evidence="1">
    <location>
        <begin position="633"/>
        <end position="730"/>
    </location>
</feature>
<feature type="compositionally biased region" description="Basic and acidic residues" evidence="1">
    <location>
        <begin position="1750"/>
        <end position="1762"/>
    </location>
</feature>
<organism>
    <name type="scientific">Pediculus humanus subsp. corporis</name>
    <name type="common">Body louse</name>
    <dbReference type="NCBI Taxonomy" id="121224"/>
    <lineage>
        <taxon>Eukaryota</taxon>
        <taxon>Metazoa</taxon>
        <taxon>Ecdysozoa</taxon>
        <taxon>Arthropoda</taxon>
        <taxon>Hexapoda</taxon>
        <taxon>Insecta</taxon>
        <taxon>Pterygota</taxon>
        <taxon>Neoptera</taxon>
        <taxon>Paraneoptera</taxon>
        <taxon>Psocodea</taxon>
        <taxon>Troctomorpha</taxon>
        <taxon>Phthiraptera</taxon>
        <taxon>Anoplura</taxon>
        <taxon>Pediculidae</taxon>
        <taxon>Pediculus</taxon>
    </lineage>
</organism>
<dbReference type="EMBL" id="AAZO01006396">
    <property type="status" value="NOT_ANNOTATED_CDS"/>
    <property type="molecule type" value="Genomic_DNA"/>
</dbReference>
<dbReference type="OrthoDB" id="6427254at2759"/>
<dbReference type="Proteomes" id="UP000009046">
    <property type="component" value="Unassembled WGS sequence"/>
</dbReference>
<gene>
    <name evidence="3" type="primary">8234999</name>
    <name evidence="2" type="ORF">Phum_PHUM527190</name>
</gene>
<keyword evidence="4" id="KW-1185">Reference proteome</keyword>
<feature type="compositionally biased region" description="Low complexity" evidence="1">
    <location>
        <begin position="1656"/>
        <end position="1668"/>
    </location>
</feature>
<protein>
    <submittedName>
        <fullName evidence="2 3">Uncharacterized protein</fullName>
    </submittedName>
</protein>
<dbReference type="EMBL" id="DS235849">
    <property type="protein sequence ID" value="EEB18672.1"/>
    <property type="molecule type" value="Genomic_DNA"/>
</dbReference>
<accession>E0VZ66</accession>
<dbReference type="GeneID" id="8234999"/>
<feature type="region of interest" description="Disordered" evidence="1">
    <location>
        <begin position="1149"/>
        <end position="1185"/>
    </location>
</feature>
<feature type="compositionally biased region" description="Low complexity" evidence="1">
    <location>
        <begin position="901"/>
        <end position="932"/>
    </location>
</feature>
<dbReference type="OMA" id="EFCESER"/>
<feature type="region of interest" description="Disordered" evidence="1">
    <location>
        <begin position="1637"/>
        <end position="1689"/>
    </location>
</feature>
<evidence type="ECO:0000313" key="4">
    <source>
        <dbReference type="Proteomes" id="UP000009046"/>
    </source>
</evidence>
<dbReference type="eggNOG" id="ENOG502QT0I">
    <property type="taxonomic scope" value="Eukaryota"/>
</dbReference>
<evidence type="ECO:0000256" key="1">
    <source>
        <dbReference type="SAM" id="MobiDB-lite"/>
    </source>
</evidence>
<proteinExistence type="predicted"/>
<feature type="region of interest" description="Disordered" evidence="1">
    <location>
        <begin position="898"/>
        <end position="953"/>
    </location>
</feature>
<feature type="region of interest" description="Disordered" evidence="1">
    <location>
        <begin position="2330"/>
        <end position="2393"/>
    </location>
</feature>
<evidence type="ECO:0000313" key="3">
    <source>
        <dbReference type="EnsemblMetazoa" id="PHUM527190-PA"/>
    </source>
</evidence>
<dbReference type="InParanoid" id="E0VZ66"/>
<dbReference type="KEGG" id="phu:Phum_PHUM527190"/>
<feature type="region of interest" description="Disordered" evidence="1">
    <location>
        <begin position="1525"/>
        <end position="1552"/>
    </location>
</feature>
<feature type="compositionally biased region" description="Low complexity" evidence="1">
    <location>
        <begin position="1158"/>
        <end position="1169"/>
    </location>
</feature>
<feature type="region of interest" description="Disordered" evidence="1">
    <location>
        <begin position="436"/>
        <end position="457"/>
    </location>
</feature>
<name>E0VZ66_PEDHC</name>
<dbReference type="HOGENOM" id="CLU_229250_0_0_1"/>